<feature type="domain" description="PIN" evidence="1">
    <location>
        <begin position="2"/>
        <end position="127"/>
    </location>
</feature>
<dbReference type="GeneID" id="1443237"/>
<dbReference type="PANTHER" id="PTHR39677:SF4">
    <property type="entry name" value="RIBONUCLEASE VAPC6"/>
    <property type="match status" value="1"/>
</dbReference>
<accession>A0A832WJE7</accession>
<sequence length="138" mass="16026">MIFVYFSLRDEKAKALVKSLIERSFTLVINPVVFSETAYKVMFTLALRDGLKGVYDLRKHLDRYAWVYGKVKKSIELLIKNELLRIVEVNAEIGEKYALLTNDAIIVATCKYYEIQKIATFDEDFKKVDFIEIIDSSL</sequence>
<gene>
    <name evidence="2" type="ORF">HA331_05735</name>
</gene>
<protein>
    <submittedName>
        <fullName evidence="2">PIN domain-containing protein</fullName>
    </submittedName>
</protein>
<dbReference type="AlphaFoldDB" id="A0A832WJE7"/>
<dbReference type="PANTHER" id="PTHR39677">
    <property type="entry name" value="RIBONUCLEASE VAPC6"/>
    <property type="match status" value="1"/>
</dbReference>
<reference evidence="2" key="1">
    <citation type="journal article" date="2020" name="bioRxiv">
        <title>A rank-normalized archaeal taxonomy based on genome phylogeny resolves widespread incomplete and uneven classifications.</title>
        <authorList>
            <person name="Rinke C."/>
            <person name="Chuvochina M."/>
            <person name="Mussig A.J."/>
            <person name="Chaumeil P.-A."/>
            <person name="Waite D.W."/>
            <person name="Whitman W.B."/>
            <person name="Parks D.H."/>
            <person name="Hugenholtz P."/>
        </authorList>
    </citation>
    <scope>NUCLEOTIDE SEQUENCE</scope>
    <source>
        <strain evidence="2">UBA8834</strain>
    </source>
</reference>
<dbReference type="InterPro" id="IPR002716">
    <property type="entry name" value="PIN_dom"/>
</dbReference>
<dbReference type="InterPro" id="IPR029060">
    <property type="entry name" value="PIN-like_dom_sf"/>
</dbReference>
<dbReference type="RefSeq" id="WP_010885002.1">
    <property type="nucleotide sequence ID" value="NZ_DUJN01000005.1"/>
</dbReference>
<dbReference type="EMBL" id="DUJN01000005">
    <property type="protein sequence ID" value="HII61237.1"/>
    <property type="molecule type" value="Genomic_DNA"/>
</dbReference>
<dbReference type="Gene3D" id="3.40.50.1010">
    <property type="entry name" value="5'-nuclease"/>
    <property type="match status" value="1"/>
</dbReference>
<evidence type="ECO:0000313" key="3">
    <source>
        <dbReference type="Proteomes" id="UP000617544"/>
    </source>
</evidence>
<dbReference type="Pfam" id="PF01850">
    <property type="entry name" value="PIN"/>
    <property type="match status" value="1"/>
</dbReference>
<evidence type="ECO:0000259" key="1">
    <source>
        <dbReference type="SMART" id="SM00670"/>
    </source>
</evidence>
<dbReference type="Proteomes" id="UP000617544">
    <property type="component" value="Unassembled WGS sequence"/>
</dbReference>
<name>A0A832WJE7_PYRHR</name>
<dbReference type="SMART" id="SM00670">
    <property type="entry name" value="PINc"/>
    <property type="match status" value="1"/>
</dbReference>
<organism evidence="2 3">
    <name type="scientific">Pyrococcus horikoshii</name>
    <dbReference type="NCBI Taxonomy" id="53953"/>
    <lineage>
        <taxon>Archaea</taxon>
        <taxon>Methanobacteriati</taxon>
        <taxon>Methanobacteriota</taxon>
        <taxon>Thermococci</taxon>
        <taxon>Thermococcales</taxon>
        <taxon>Thermococcaceae</taxon>
        <taxon>Pyrococcus</taxon>
    </lineage>
</organism>
<proteinExistence type="predicted"/>
<evidence type="ECO:0000313" key="2">
    <source>
        <dbReference type="EMBL" id="HII61237.1"/>
    </source>
</evidence>
<dbReference type="SUPFAM" id="SSF88723">
    <property type="entry name" value="PIN domain-like"/>
    <property type="match status" value="1"/>
</dbReference>
<comment type="caution">
    <text evidence="2">The sequence shown here is derived from an EMBL/GenBank/DDBJ whole genome shotgun (WGS) entry which is preliminary data.</text>
</comment>
<dbReference type="OMA" id="DRYAWVY"/>